<name>A0ABV6H477_9ACTN</name>
<dbReference type="Pfam" id="PF23946">
    <property type="entry name" value="DUF7280"/>
    <property type="match status" value="1"/>
</dbReference>
<accession>A0ABV6H477</accession>
<evidence type="ECO:0000313" key="2">
    <source>
        <dbReference type="Proteomes" id="UP001589783"/>
    </source>
</evidence>
<gene>
    <name evidence="1" type="ORF">ACFFJD_02205</name>
</gene>
<keyword evidence="2" id="KW-1185">Reference proteome</keyword>
<evidence type="ECO:0000313" key="1">
    <source>
        <dbReference type="EMBL" id="MFC0313666.1"/>
    </source>
</evidence>
<reference evidence="1 2" key="1">
    <citation type="submission" date="2024-09" db="EMBL/GenBank/DDBJ databases">
        <authorList>
            <person name="Sun Q."/>
            <person name="Mori K."/>
        </authorList>
    </citation>
    <scope>NUCLEOTIDE SEQUENCE [LARGE SCALE GENOMIC DNA]</scope>
    <source>
        <strain evidence="1 2">CCM 7957</strain>
    </source>
</reference>
<dbReference type="EMBL" id="JBHLWV010000006">
    <property type="protein sequence ID" value="MFC0313666.1"/>
    <property type="molecule type" value="Genomic_DNA"/>
</dbReference>
<organism evidence="1 2">
    <name type="scientific">Gordonia phosphorivorans</name>
    <dbReference type="NCBI Taxonomy" id="1056982"/>
    <lineage>
        <taxon>Bacteria</taxon>
        <taxon>Bacillati</taxon>
        <taxon>Actinomycetota</taxon>
        <taxon>Actinomycetes</taxon>
        <taxon>Mycobacteriales</taxon>
        <taxon>Gordoniaceae</taxon>
        <taxon>Gordonia</taxon>
    </lineage>
</organism>
<comment type="caution">
    <text evidence="1">The sequence shown here is derived from an EMBL/GenBank/DDBJ whole genome shotgun (WGS) entry which is preliminary data.</text>
</comment>
<dbReference type="RefSeq" id="WP_382360265.1">
    <property type="nucleotide sequence ID" value="NZ_JBHLWV010000006.1"/>
</dbReference>
<dbReference type="InterPro" id="IPR055704">
    <property type="entry name" value="DUF7280"/>
</dbReference>
<protein>
    <submittedName>
        <fullName evidence="1">Uncharacterized protein</fullName>
    </submittedName>
</protein>
<proteinExistence type="predicted"/>
<dbReference type="Proteomes" id="UP001589783">
    <property type="component" value="Unassembled WGS sequence"/>
</dbReference>
<sequence>MSVVIATTSSPQTTINDNCHMLDAVHEANKVAAQVYWVKIETSAARGTYVDADGNDQRVLVMDLATVADADKLAGAAWLHEQEWLQPSASLNPHRRRR</sequence>